<dbReference type="SUPFAM" id="SSF53474">
    <property type="entry name" value="alpha/beta-Hydrolases"/>
    <property type="match status" value="1"/>
</dbReference>
<dbReference type="InterPro" id="IPR000073">
    <property type="entry name" value="AB_hydrolase_1"/>
</dbReference>
<organism evidence="3 4">
    <name type="scientific">Dongia rigui</name>
    <dbReference type="NCBI Taxonomy" id="940149"/>
    <lineage>
        <taxon>Bacteria</taxon>
        <taxon>Pseudomonadati</taxon>
        <taxon>Pseudomonadota</taxon>
        <taxon>Alphaproteobacteria</taxon>
        <taxon>Rhodospirillales</taxon>
        <taxon>Dongiaceae</taxon>
        <taxon>Dongia</taxon>
    </lineage>
</organism>
<evidence type="ECO:0000313" key="4">
    <source>
        <dbReference type="Proteomes" id="UP001271769"/>
    </source>
</evidence>
<dbReference type="InterPro" id="IPR029058">
    <property type="entry name" value="AB_hydrolase_fold"/>
</dbReference>
<dbReference type="GO" id="GO:0016787">
    <property type="term" value="F:hydrolase activity"/>
    <property type="evidence" value="ECO:0007669"/>
    <property type="project" value="UniProtKB-KW"/>
</dbReference>
<dbReference type="InterPro" id="IPR050960">
    <property type="entry name" value="AB_hydrolase_4_sf"/>
</dbReference>
<accession>A0ABU5E0K7</accession>
<name>A0ABU5E0K7_9PROT</name>
<keyword evidence="3" id="KW-0378">Hydrolase</keyword>
<protein>
    <submittedName>
        <fullName evidence="3">Alpha/beta fold hydrolase</fullName>
    </submittedName>
</protein>
<dbReference type="RefSeq" id="WP_320501524.1">
    <property type="nucleotide sequence ID" value="NZ_JAXCLX010000002.1"/>
</dbReference>
<evidence type="ECO:0000256" key="1">
    <source>
        <dbReference type="ARBA" id="ARBA00010884"/>
    </source>
</evidence>
<sequence>MADGELRILQKIELPPFRPLRLWRGGDLQTLRNWLRPPKDTLDQWPGEGHIFNCHDGSGDRLIAKLHRPGHPGRRPLVLLIHGLSGSEDSYYCRVTAGHLLAAGYPVMRLNLRGAGPGRDFAKTTYHAGRSEDIASVILDLDVKLKRHGVVAIGYSLGGNVLLKYLSEIGANADLLGAVTISAPIDLRATAHCITSKRNRLYHAHLIDGMRQERGHDAKDIRTITEFDNRIVAPEAGYRDAQEYYADCSAAPRLGSIRVPTLVIHASDDPWIPVTCYGQVRWDDNPYLQLKLPVSGGHVGFHGIGLDRPWYDMAILRFLDVLRHKAH</sequence>
<comment type="caution">
    <text evidence="3">The sequence shown here is derived from an EMBL/GenBank/DDBJ whole genome shotgun (WGS) entry which is preliminary data.</text>
</comment>
<feature type="domain" description="AB hydrolase-1" evidence="2">
    <location>
        <begin position="78"/>
        <end position="280"/>
    </location>
</feature>
<reference evidence="3 4" key="1">
    <citation type="journal article" date="2013" name="Antonie Van Leeuwenhoek">
        <title>Dongia rigui sp. nov., isolated from freshwater of a large wetland in Korea.</title>
        <authorList>
            <person name="Baik K.S."/>
            <person name="Hwang Y.M."/>
            <person name="Choi J.S."/>
            <person name="Kwon J."/>
            <person name="Seong C.N."/>
        </authorList>
    </citation>
    <scope>NUCLEOTIDE SEQUENCE [LARGE SCALE GENOMIC DNA]</scope>
    <source>
        <strain evidence="3 4">04SU4-P</strain>
    </source>
</reference>
<keyword evidence="4" id="KW-1185">Reference proteome</keyword>
<dbReference type="EMBL" id="JAXCLX010000002">
    <property type="protein sequence ID" value="MDY0873056.1"/>
    <property type="molecule type" value="Genomic_DNA"/>
</dbReference>
<dbReference type="InterPro" id="IPR000952">
    <property type="entry name" value="AB_hydrolase_4_CS"/>
</dbReference>
<dbReference type="PANTHER" id="PTHR10794:SF94">
    <property type="entry name" value="ESTERASE YHET-RELATED"/>
    <property type="match status" value="1"/>
</dbReference>
<dbReference type="Gene3D" id="3.40.50.1820">
    <property type="entry name" value="alpha/beta hydrolase"/>
    <property type="match status" value="1"/>
</dbReference>
<comment type="similarity">
    <text evidence="1">Belongs to the AB hydrolase superfamily. AB hydrolase 4 family.</text>
</comment>
<dbReference type="PANTHER" id="PTHR10794">
    <property type="entry name" value="ABHYDROLASE DOMAIN-CONTAINING PROTEIN"/>
    <property type="match status" value="1"/>
</dbReference>
<evidence type="ECO:0000259" key="2">
    <source>
        <dbReference type="Pfam" id="PF12697"/>
    </source>
</evidence>
<dbReference type="PROSITE" id="PS01133">
    <property type="entry name" value="UPF0017"/>
    <property type="match status" value="1"/>
</dbReference>
<dbReference type="Pfam" id="PF12697">
    <property type="entry name" value="Abhydrolase_6"/>
    <property type="match status" value="1"/>
</dbReference>
<dbReference type="Proteomes" id="UP001271769">
    <property type="component" value="Unassembled WGS sequence"/>
</dbReference>
<proteinExistence type="inferred from homology"/>
<evidence type="ECO:0000313" key="3">
    <source>
        <dbReference type="EMBL" id="MDY0873056.1"/>
    </source>
</evidence>
<gene>
    <name evidence="3" type="ORF">SMD31_14025</name>
</gene>